<accession>A0A8S5LRN1</accession>
<sequence>MGISYEEFKHMNPRKLGYVRDGYKQKIKQIDALNWLNGKYTMSAVAVAIEANFAKNPKGKYANQPVLMAIDKEEKRINKNAESNEEVAVYEMKQRIKRLENLGLPESPD</sequence>
<proteinExistence type="predicted"/>
<organism evidence="1">
    <name type="scientific">Siphoviridae sp. ct7EW56</name>
    <dbReference type="NCBI Taxonomy" id="2827562"/>
    <lineage>
        <taxon>Viruses</taxon>
        <taxon>Duplodnaviria</taxon>
        <taxon>Heunggongvirae</taxon>
        <taxon>Uroviricota</taxon>
        <taxon>Caudoviricetes</taxon>
    </lineage>
</organism>
<dbReference type="EMBL" id="BK015904">
    <property type="protein sequence ID" value="DAD72676.1"/>
    <property type="molecule type" value="Genomic_DNA"/>
</dbReference>
<reference evidence="1" key="1">
    <citation type="journal article" date="2021" name="Proc. Natl. Acad. Sci. U.S.A.">
        <title>A Catalog of Tens of Thousands of Viruses from Human Metagenomes Reveals Hidden Associations with Chronic Diseases.</title>
        <authorList>
            <person name="Tisza M.J."/>
            <person name="Buck C.B."/>
        </authorList>
    </citation>
    <scope>NUCLEOTIDE SEQUENCE</scope>
    <source>
        <strain evidence="1">Ct7EW56</strain>
    </source>
</reference>
<protein>
    <submittedName>
        <fullName evidence="1">Uncharacterized protein</fullName>
    </submittedName>
</protein>
<name>A0A8S5LRN1_9CAUD</name>
<evidence type="ECO:0000313" key="1">
    <source>
        <dbReference type="EMBL" id="DAD72676.1"/>
    </source>
</evidence>